<feature type="transmembrane region" description="Helical" evidence="6">
    <location>
        <begin position="57"/>
        <end position="81"/>
    </location>
</feature>
<feature type="transmembrane region" description="Helical" evidence="6">
    <location>
        <begin position="142"/>
        <end position="163"/>
    </location>
</feature>
<evidence type="ECO:0000256" key="6">
    <source>
        <dbReference type="SAM" id="Phobius"/>
    </source>
</evidence>
<dbReference type="PANTHER" id="PTHR43027">
    <property type="entry name" value="DOXORUBICIN RESISTANCE ABC TRANSPORTER PERMEASE PROTEIN DRRC-RELATED"/>
    <property type="match status" value="1"/>
</dbReference>
<dbReference type="InterPro" id="IPR000412">
    <property type="entry name" value="ABC_2_transport"/>
</dbReference>
<dbReference type="GO" id="GO:0046677">
    <property type="term" value="P:response to antibiotic"/>
    <property type="evidence" value="ECO:0007669"/>
    <property type="project" value="UniProtKB-KW"/>
</dbReference>
<keyword evidence="5" id="KW-0046">Antibiotic resistance</keyword>
<evidence type="ECO:0000256" key="4">
    <source>
        <dbReference type="ARBA" id="ARBA00023136"/>
    </source>
</evidence>
<evidence type="ECO:0000256" key="2">
    <source>
        <dbReference type="ARBA" id="ARBA00022692"/>
    </source>
</evidence>
<dbReference type="Pfam" id="PF12698">
    <property type="entry name" value="ABC2_membrane_3"/>
    <property type="match status" value="1"/>
</dbReference>
<evidence type="ECO:0000313" key="9">
    <source>
        <dbReference type="Proteomes" id="UP000321034"/>
    </source>
</evidence>
<comment type="subcellular location">
    <subcellularLocation>
        <location evidence="1">Membrane</location>
        <topology evidence="1">Multi-pass membrane protein</topology>
    </subcellularLocation>
</comment>
<dbReference type="AlphaFoldDB" id="A0A5C8HWP8"/>
<keyword evidence="2 6" id="KW-0812">Transmembrane</keyword>
<proteinExistence type="predicted"/>
<name>A0A5C8HWP8_9MICO</name>
<dbReference type="GO" id="GO:0043190">
    <property type="term" value="C:ATP-binding cassette (ABC) transporter complex"/>
    <property type="evidence" value="ECO:0007669"/>
    <property type="project" value="InterPro"/>
</dbReference>
<dbReference type="InterPro" id="IPR052902">
    <property type="entry name" value="ABC-2_transporter"/>
</dbReference>
<comment type="caution">
    <text evidence="8">The sequence shown here is derived from an EMBL/GenBank/DDBJ whole genome shotgun (WGS) entry which is preliminary data.</text>
</comment>
<dbReference type="InterPro" id="IPR047817">
    <property type="entry name" value="ABC2_TM_bact-type"/>
</dbReference>
<evidence type="ECO:0000256" key="3">
    <source>
        <dbReference type="ARBA" id="ARBA00022989"/>
    </source>
</evidence>
<organism evidence="8 9">
    <name type="scientific">Microbacterium hatanonis</name>
    <dbReference type="NCBI Taxonomy" id="404366"/>
    <lineage>
        <taxon>Bacteria</taxon>
        <taxon>Bacillati</taxon>
        <taxon>Actinomycetota</taxon>
        <taxon>Actinomycetes</taxon>
        <taxon>Micrococcales</taxon>
        <taxon>Microbacteriaceae</taxon>
        <taxon>Microbacterium</taxon>
    </lineage>
</organism>
<dbReference type="GO" id="GO:0140359">
    <property type="term" value="F:ABC-type transporter activity"/>
    <property type="evidence" value="ECO:0007669"/>
    <property type="project" value="InterPro"/>
</dbReference>
<accession>A0A5C8HWP8</accession>
<keyword evidence="9" id="KW-1185">Reference proteome</keyword>
<feature type="transmembrane region" description="Helical" evidence="6">
    <location>
        <begin position="109"/>
        <end position="130"/>
    </location>
</feature>
<dbReference type="InterPro" id="IPR013525">
    <property type="entry name" value="ABC2_TM"/>
</dbReference>
<reference evidence="8 9" key="1">
    <citation type="submission" date="2019-08" db="EMBL/GenBank/DDBJ databases">
        <authorList>
            <person name="Dong K."/>
        </authorList>
    </citation>
    <scope>NUCLEOTIDE SEQUENCE [LARGE SCALE GENOMIC DNA]</scope>
    <source>
        <strain evidence="8 9">JCM14558</strain>
    </source>
</reference>
<feature type="domain" description="ABC transmembrane type-2" evidence="7">
    <location>
        <begin position="20"/>
        <end position="255"/>
    </location>
</feature>
<evidence type="ECO:0000313" key="8">
    <source>
        <dbReference type="EMBL" id="TXK10519.1"/>
    </source>
</evidence>
<feature type="transmembrane region" description="Helical" evidence="6">
    <location>
        <begin position="21"/>
        <end position="45"/>
    </location>
</feature>
<evidence type="ECO:0000259" key="7">
    <source>
        <dbReference type="PROSITE" id="PS51012"/>
    </source>
</evidence>
<sequence length="263" mass="28479">MRLGLSRVAYEVRSYFRQGDSVFFTFLFPVLFLLIFAVAFSSATFGPPGGEISSAAYYLPGMLAAGLLLSGLQNLAIDIAMERSDGSLKRLGGTPLSPVSYFMGKLGQVLVTGFLQAALLIAIAGIFFGVALPTDPQRWLTFAWVFLLGVTTCAILGIGLSALPRTGRSASAVVIPIVLVLQFISGIFIQFSVLPEWLQNVASIFPLKWLAQGMRSVFLPEAFAADEPGGTWQHGLTLGVTLIWLVVGLILVRVTFRWIRKDS</sequence>
<gene>
    <name evidence="8" type="ORF">FVP77_13625</name>
</gene>
<protein>
    <submittedName>
        <fullName evidence="8">ABC transporter permease</fullName>
    </submittedName>
</protein>
<dbReference type="PIRSF" id="PIRSF006648">
    <property type="entry name" value="DrrB"/>
    <property type="match status" value="1"/>
</dbReference>
<keyword evidence="3 6" id="KW-1133">Transmembrane helix</keyword>
<keyword evidence="4 6" id="KW-0472">Membrane</keyword>
<feature type="transmembrane region" description="Helical" evidence="6">
    <location>
        <begin position="170"/>
        <end position="191"/>
    </location>
</feature>
<dbReference type="Proteomes" id="UP000321034">
    <property type="component" value="Unassembled WGS sequence"/>
</dbReference>
<dbReference type="PROSITE" id="PS51012">
    <property type="entry name" value="ABC_TM2"/>
    <property type="match status" value="1"/>
</dbReference>
<evidence type="ECO:0000256" key="5">
    <source>
        <dbReference type="ARBA" id="ARBA00023251"/>
    </source>
</evidence>
<dbReference type="PANTHER" id="PTHR43027:SF2">
    <property type="entry name" value="TRANSPORT PERMEASE PROTEIN"/>
    <property type="match status" value="1"/>
</dbReference>
<dbReference type="OrthoDB" id="9786643at2"/>
<evidence type="ECO:0000256" key="1">
    <source>
        <dbReference type="ARBA" id="ARBA00004141"/>
    </source>
</evidence>
<feature type="transmembrane region" description="Helical" evidence="6">
    <location>
        <begin position="236"/>
        <end position="256"/>
    </location>
</feature>
<dbReference type="EMBL" id="VRSV01000002">
    <property type="protein sequence ID" value="TXK10519.1"/>
    <property type="molecule type" value="Genomic_DNA"/>
</dbReference>